<sequence length="136" mass="15312">MKYELTIYELGKLLKNIDSKYNISLLSKIKLSGGWMTMTGEISVIDVPTEAILLKGNNIITLKLKNNNENGSEIKITGLKDSKFVIDISATKYKEIKPGMLNLDVIKVNNNQCKLRIDEDMIFTIDTSVDKVIKCL</sequence>
<dbReference type="OrthoDB" id="1925583at2"/>
<evidence type="ECO:0000313" key="4">
    <source>
        <dbReference type="Proteomes" id="UP001055437"/>
    </source>
</evidence>
<accession>A0A9N7JJT5</accession>
<evidence type="ECO:0000313" key="1">
    <source>
        <dbReference type="EMBL" id="AYE33249.1"/>
    </source>
</evidence>
<gene>
    <name evidence="1" type="ORF">CP523_01615</name>
    <name evidence="2" type="ORF">NH397_09925</name>
</gene>
<dbReference type="KEGG" id="csep:CP523_01615"/>
<dbReference type="RefSeq" id="WP_066675684.1">
    <property type="nucleotide sequence ID" value="NZ_CABMIZ010000010.1"/>
</dbReference>
<dbReference type="Proteomes" id="UP000280586">
    <property type="component" value="Chromosome"/>
</dbReference>
<reference evidence="1 3" key="1">
    <citation type="submission" date="2017-09" db="EMBL/GenBank/DDBJ databases">
        <authorList>
            <person name="Thomas P."/>
            <person name="Seyboldt C."/>
        </authorList>
    </citation>
    <scope>NUCLEOTIDE SEQUENCE [LARGE SCALE GENOMIC DNA]</scope>
    <source>
        <strain evidence="1 3">DSM 7534</strain>
    </source>
</reference>
<protein>
    <submittedName>
        <fullName evidence="1">UDP-N-acetylglucosamine pyrophosphorylase</fullName>
    </submittedName>
</protein>
<dbReference type="Proteomes" id="UP001055437">
    <property type="component" value="Chromosome"/>
</dbReference>
<dbReference type="EMBL" id="CP099799">
    <property type="protein sequence ID" value="USR99822.1"/>
    <property type="molecule type" value="Genomic_DNA"/>
</dbReference>
<dbReference type="AlphaFoldDB" id="A0A9N7JJT5"/>
<evidence type="ECO:0000313" key="3">
    <source>
        <dbReference type="Proteomes" id="UP000280586"/>
    </source>
</evidence>
<dbReference type="GeneID" id="303559375"/>
<name>A0A9N7JJT5_CLOSE</name>
<keyword evidence="4" id="KW-1185">Reference proteome</keyword>
<proteinExistence type="predicted"/>
<organism evidence="1 3">
    <name type="scientific">Clostridium septicum</name>
    <dbReference type="NCBI Taxonomy" id="1504"/>
    <lineage>
        <taxon>Bacteria</taxon>
        <taxon>Bacillati</taxon>
        <taxon>Bacillota</taxon>
        <taxon>Clostridia</taxon>
        <taxon>Eubacteriales</taxon>
        <taxon>Clostridiaceae</taxon>
        <taxon>Clostridium</taxon>
    </lineage>
</organism>
<evidence type="ECO:0000313" key="2">
    <source>
        <dbReference type="EMBL" id="USR99822.1"/>
    </source>
</evidence>
<reference evidence="2" key="2">
    <citation type="submission" date="2022-06" db="EMBL/GenBank/DDBJ databases">
        <authorList>
            <person name="Holder M.E."/>
            <person name="Ajami N.J."/>
            <person name="Petrosino J.F."/>
        </authorList>
    </citation>
    <scope>NUCLEOTIDE SEQUENCE</scope>
    <source>
        <strain evidence="2">RMA 8861</strain>
    </source>
</reference>
<dbReference type="EMBL" id="CP023671">
    <property type="protein sequence ID" value="AYE33249.1"/>
    <property type="molecule type" value="Genomic_DNA"/>
</dbReference>